<gene>
    <name evidence="1" type="ORF">CTRU02_211293</name>
</gene>
<dbReference type="Proteomes" id="UP000805649">
    <property type="component" value="Unassembled WGS sequence"/>
</dbReference>
<protein>
    <submittedName>
        <fullName evidence="1">Heterokaryon incompatibility protein 6, OR allele 12</fullName>
    </submittedName>
</protein>
<proteinExistence type="predicted"/>
<evidence type="ECO:0000313" key="1">
    <source>
        <dbReference type="EMBL" id="KAL0934494.1"/>
    </source>
</evidence>
<accession>A0ACC3YRD6</accession>
<organism evidence="1 2">
    <name type="scientific">Colletotrichum truncatum</name>
    <name type="common">Anthracnose fungus</name>
    <name type="synonym">Colletotrichum capsici</name>
    <dbReference type="NCBI Taxonomy" id="5467"/>
    <lineage>
        <taxon>Eukaryota</taxon>
        <taxon>Fungi</taxon>
        <taxon>Dikarya</taxon>
        <taxon>Ascomycota</taxon>
        <taxon>Pezizomycotina</taxon>
        <taxon>Sordariomycetes</taxon>
        <taxon>Hypocreomycetidae</taxon>
        <taxon>Glomerellales</taxon>
        <taxon>Glomerellaceae</taxon>
        <taxon>Colletotrichum</taxon>
        <taxon>Colletotrichum truncatum species complex</taxon>
    </lineage>
</organism>
<comment type="caution">
    <text evidence="1">The sequence shown here is derived from an EMBL/GenBank/DDBJ whole genome shotgun (WGS) entry which is preliminary data.</text>
</comment>
<reference evidence="1 2" key="1">
    <citation type="journal article" date="2020" name="Phytopathology">
        <title>Genome Sequence Resources of Colletotrichum truncatum, C. plurivorum, C. musicola, and C. sojae: Four Species Pathogenic to Soybean (Glycine max).</title>
        <authorList>
            <person name="Rogerio F."/>
            <person name="Boufleur T.R."/>
            <person name="Ciampi-Guillardi M."/>
            <person name="Sukno S.A."/>
            <person name="Thon M.R."/>
            <person name="Massola Junior N.S."/>
            <person name="Baroncelli R."/>
        </authorList>
    </citation>
    <scope>NUCLEOTIDE SEQUENCE [LARGE SCALE GENOMIC DNA]</scope>
    <source>
        <strain evidence="1 2">CMES1059</strain>
    </source>
</reference>
<evidence type="ECO:0000313" key="2">
    <source>
        <dbReference type="Proteomes" id="UP000805649"/>
    </source>
</evidence>
<dbReference type="EMBL" id="VUJX02000007">
    <property type="protein sequence ID" value="KAL0934494.1"/>
    <property type="molecule type" value="Genomic_DNA"/>
</dbReference>
<sequence>MGLCLAGRSANTAGILWQTRWKTGVPREIIGDFGAIFTWNIGKLQGRITESRIGPTPVEKKNLLRVSVRAGLGTGFIYAASSPTLRLHDNELKGSLLTTTLTEYDRDLIDLYTALSYVWESLEKPCQMILDDNLFAIIRSLNDARRDLPDATREWRIWAEAPCIHQEEIPKEAPIRDTCSTAHNTILCVGSLTDGAAKSFPAH</sequence>
<keyword evidence="2" id="KW-1185">Reference proteome</keyword>
<name>A0ACC3YRD6_COLTU</name>